<evidence type="ECO:0000256" key="1">
    <source>
        <dbReference type="SAM" id="MobiDB-lite"/>
    </source>
</evidence>
<organism evidence="4 5">
    <name type="scientific">Terriglobus roseus (strain DSM 18391 / NRRL B-41598 / KBS 63)</name>
    <dbReference type="NCBI Taxonomy" id="926566"/>
    <lineage>
        <taxon>Bacteria</taxon>
        <taxon>Pseudomonadati</taxon>
        <taxon>Acidobacteriota</taxon>
        <taxon>Terriglobia</taxon>
        <taxon>Terriglobales</taxon>
        <taxon>Acidobacteriaceae</taxon>
        <taxon>Terriglobus</taxon>
    </lineage>
</organism>
<dbReference type="HOGENOM" id="CLU_932647_0_0_0"/>
<dbReference type="RefSeq" id="WP_014785441.1">
    <property type="nucleotide sequence ID" value="NC_018014.1"/>
</dbReference>
<accession>I3ZF54</accession>
<dbReference type="eggNOG" id="COG0671">
    <property type="taxonomic scope" value="Bacteria"/>
</dbReference>
<proteinExistence type="predicted"/>
<feature type="signal peptide" evidence="2">
    <location>
        <begin position="1"/>
        <end position="38"/>
    </location>
</feature>
<dbReference type="SMART" id="SM00014">
    <property type="entry name" value="acidPPc"/>
    <property type="match status" value="1"/>
</dbReference>
<dbReference type="EMBL" id="CP003379">
    <property type="protein sequence ID" value="AFL87872.1"/>
    <property type="molecule type" value="Genomic_DNA"/>
</dbReference>
<dbReference type="KEGG" id="trs:Terro_1565"/>
<evidence type="ECO:0000313" key="4">
    <source>
        <dbReference type="EMBL" id="AFL87872.1"/>
    </source>
</evidence>
<feature type="chain" id="PRO_5003684775" evidence="2">
    <location>
        <begin position="39"/>
        <end position="304"/>
    </location>
</feature>
<evidence type="ECO:0000259" key="3">
    <source>
        <dbReference type="SMART" id="SM00014"/>
    </source>
</evidence>
<dbReference type="Pfam" id="PF01569">
    <property type="entry name" value="PAP2"/>
    <property type="match status" value="1"/>
</dbReference>
<dbReference type="InterPro" id="IPR036938">
    <property type="entry name" value="PAP2/HPO_sf"/>
</dbReference>
<dbReference type="Proteomes" id="UP000006056">
    <property type="component" value="Chromosome"/>
</dbReference>
<gene>
    <name evidence="4" type="ordered locus">Terro_1565</name>
</gene>
<feature type="region of interest" description="Disordered" evidence="1">
    <location>
        <begin position="57"/>
        <end position="77"/>
    </location>
</feature>
<dbReference type="AlphaFoldDB" id="I3ZF54"/>
<dbReference type="SUPFAM" id="SSF48317">
    <property type="entry name" value="Acid phosphatase/Vanadium-dependent haloperoxidase"/>
    <property type="match status" value="1"/>
</dbReference>
<dbReference type="InterPro" id="IPR000326">
    <property type="entry name" value="PAP2/HPO"/>
</dbReference>
<dbReference type="STRING" id="926566.Terro_1565"/>
<evidence type="ECO:0000313" key="5">
    <source>
        <dbReference type="Proteomes" id="UP000006056"/>
    </source>
</evidence>
<sequence length="304" mass="32168">MTSDSPAASILRRNHRKTSGWLALVCAAMAMTARPSSAQLALSSSLVATDNLPDAPSAVHAADAPQSGSPAMNTDLPLQDQPHSPVTLRNTPRHMLADAGHIVVSPIYIRTRDLAYLLPLAGAAAAAFATDTHTMRDVVSHDASFNQTAINVSDAGRDGFIAAPAAMFLYGSVVHNEKARETGILASQAWVEAYAVDALVKVSSFRERPLADNARGNFYIGSTGADSSFISGHSMVAWSSAAVIAGEYRSPWAQLGIYTAASAVSVTRVLGQEHFPSDVLIGSAAGWLIGHYVYRAHHHADKIR</sequence>
<evidence type="ECO:0000256" key="2">
    <source>
        <dbReference type="SAM" id="SignalP"/>
    </source>
</evidence>
<reference evidence="4 5" key="1">
    <citation type="submission" date="2012-06" db="EMBL/GenBank/DDBJ databases">
        <title>Complete genome of Terriglobus roseus DSM 18391.</title>
        <authorList>
            <consortium name="US DOE Joint Genome Institute (JGI-PGF)"/>
            <person name="Lucas S."/>
            <person name="Copeland A."/>
            <person name="Lapidus A."/>
            <person name="Glavina del Rio T."/>
            <person name="Dalin E."/>
            <person name="Tice H."/>
            <person name="Bruce D."/>
            <person name="Goodwin L."/>
            <person name="Pitluck S."/>
            <person name="Peters L."/>
            <person name="Mikhailova N."/>
            <person name="Munk A.C.C."/>
            <person name="Kyrpides N."/>
            <person name="Mavromatis K."/>
            <person name="Ivanova N."/>
            <person name="Brettin T."/>
            <person name="Detter J.C."/>
            <person name="Han C."/>
            <person name="Larimer F."/>
            <person name="Land M."/>
            <person name="Hauser L."/>
            <person name="Markowitz V."/>
            <person name="Cheng J.-F."/>
            <person name="Hugenholtz P."/>
            <person name="Woyke T."/>
            <person name="Wu D."/>
            <person name="Brambilla E."/>
            <person name="Klenk H.-P."/>
            <person name="Eisen J.A."/>
        </authorList>
    </citation>
    <scope>NUCLEOTIDE SEQUENCE [LARGE SCALE GENOMIC DNA]</scope>
    <source>
        <strain evidence="5">DSM 18391 / NRRL B-41598 / KBS 63</strain>
    </source>
</reference>
<dbReference type="OrthoDB" id="112110at2"/>
<keyword evidence="5" id="KW-1185">Reference proteome</keyword>
<feature type="domain" description="Phosphatidic acid phosphatase type 2/haloperoxidase" evidence="3">
    <location>
        <begin position="182"/>
        <end position="294"/>
    </location>
</feature>
<protein>
    <submittedName>
        <fullName evidence="4">Membrane-associated phospholipid phosphatase</fullName>
    </submittedName>
</protein>
<name>I3ZF54_TERRK</name>
<keyword evidence="2" id="KW-0732">Signal</keyword>
<dbReference type="Gene3D" id="1.20.144.10">
    <property type="entry name" value="Phosphatidic acid phosphatase type 2/haloperoxidase"/>
    <property type="match status" value="1"/>
</dbReference>